<dbReference type="AlphaFoldDB" id="A0A4U0NNR7"/>
<reference evidence="2 3" key="1">
    <citation type="submission" date="2019-04" db="EMBL/GenBank/DDBJ databases">
        <title>Streptomyces piniterrae sp. nov., a heliquinomycin-producing actinomycete isolated from rhizosphere soil of Pinus yunnanensis.</title>
        <authorList>
            <person name="Zhuang X."/>
            <person name="Zhao J."/>
        </authorList>
    </citation>
    <scope>NUCLEOTIDE SEQUENCE [LARGE SCALE GENOMIC DNA]</scope>
    <source>
        <strain evidence="3">jys28</strain>
    </source>
</reference>
<dbReference type="CDD" id="cd01949">
    <property type="entry name" value="GGDEF"/>
    <property type="match status" value="1"/>
</dbReference>
<dbReference type="PROSITE" id="PS50887">
    <property type="entry name" value="GGDEF"/>
    <property type="match status" value="1"/>
</dbReference>
<name>A0A4U0NNR7_9ACTN</name>
<evidence type="ECO:0000259" key="1">
    <source>
        <dbReference type="PROSITE" id="PS50887"/>
    </source>
</evidence>
<evidence type="ECO:0000313" key="3">
    <source>
        <dbReference type="Proteomes" id="UP000308697"/>
    </source>
</evidence>
<protein>
    <submittedName>
        <fullName evidence="2">GGDEF domain-containing protein</fullName>
    </submittedName>
</protein>
<dbReference type="PANTHER" id="PTHR46663:SF4">
    <property type="entry name" value="DIGUANYLATE CYCLASE DGCT-RELATED"/>
    <property type="match status" value="1"/>
</dbReference>
<organism evidence="2 3">
    <name type="scientific">Streptomyces piniterrae</name>
    <dbReference type="NCBI Taxonomy" id="2571125"/>
    <lineage>
        <taxon>Bacteria</taxon>
        <taxon>Bacillati</taxon>
        <taxon>Actinomycetota</taxon>
        <taxon>Actinomycetes</taxon>
        <taxon>Kitasatosporales</taxon>
        <taxon>Streptomycetaceae</taxon>
        <taxon>Streptomyces</taxon>
    </lineage>
</organism>
<sequence length="210" mass="21989">MTLAAASGPLAAGWSLHALRMRRRIESARRDPLTGLWTRDAFDAKARRRLARSAAAVVVIDLDGFKALNDTYGHAAGDAALAHTGRVLADRVRLWGLAARLGGDEFALILPATAHDVRTHMGKLHTRLVQPFDYEGTALDVGSSIGAVVTEPGADLSAALRRADEAMYAAKRTGGGWFVAVGLPPALPTVNGRRAGRPGTGHAAVEGGAS</sequence>
<dbReference type="EMBL" id="SUMB01000003">
    <property type="protein sequence ID" value="TJZ56151.1"/>
    <property type="molecule type" value="Genomic_DNA"/>
</dbReference>
<gene>
    <name evidence="2" type="ORF">FCH28_11345</name>
</gene>
<dbReference type="InterPro" id="IPR043128">
    <property type="entry name" value="Rev_trsase/Diguanyl_cyclase"/>
</dbReference>
<dbReference type="SMART" id="SM00267">
    <property type="entry name" value="GGDEF"/>
    <property type="match status" value="1"/>
</dbReference>
<dbReference type="PANTHER" id="PTHR46663">
    <property type="entry name" value="DIGUANYLATE CYCLASE DGCT-RELATED"/>
    <property type="match status" value="1"/>
</dbReference>
<accession>A0A4U0NNR7</accession>
<dbReference type="Proteomes" id="UP000308697">
    <property type="component" value="Unassembled WGS sequence"/>
</dbReference>
<keyword evidence="3" id="KW-1185">Reference proteome</keyword>
<dbReference type="NCBIfam" id="TIGR00254">
    <property type="entry name" value="GGDEF"/>
    <property type="match status" value="1"/>
</dbReference>
<dbReference type="SUPFAM" id="SSF55073">
    <property type="entry name" value="Nucleotide cyclase"/>
    <property type="match status" value="1"/>
</dbReference>
<dbReference type="Gene3D" id="3.30.70.270">
    <property type="match status" value="1"/>
</dbReference>
<comment type="caution">
    <text evidence="2">The sequence shown here is derived from an EMBL/GenBank/DDBJ whole genome shotgun (WGS) entry which is preliminary data.</text>
</comment>
<dbReference type="InterPro" id="IPR000160">
    <property type="entry name" value="GGDEF_dom"/>
</dbReference>
<feature type="domain" description="GGDEF" evidence="1">
    <location>
        <begin position="53"/>
        <end position="183"/>
    </location>
</feature>
<dbReference type="Pfam" id="PF00990">
    <property type="entry name" value="GGDEF"/>
    <property type="match status" value="1"/>
</dbReference>
<dbReference type="OrthoDB" id="23692at2"/>
<proteinExistence type="predicted"/>
<dbReference type="InterPro" id="IPR029787">
    <property type="entry name" value="Nucleotide_cyclase"/>
</dbReference>
<dbReference type="InterPro" id="IPR052163">
    <property type="entry name" value="DGC-Regulatory_Protein"/>
</dbReference>
<evidence type="ECO:0000313" key="2">
    <source>
        <dbReference type="EMBL" id="TJZ56151.1"/>
    </source>
</evidence>